<evidence type="ECO:0000256" key="5">
    <source>
        <dbReference type="ARBA" id="ARBA00023146"/>
    </source>
</evidence>
<feature type="binding site" evidence="7">
    <location>
        <position position="436"/>
    </location>
    <ligand>
        <name>Mg(2+)</name>
        <dbReference type="ChEBI" id="CHEBI:18420"/>
        <label>1</label>
    </ligand>
</feature>
<dbReference type="EC" id="6.1.1.6" evidence="7"/>
<protein>
    <recommendedName>
        <fullName evidence="7">Lysine--tRNA ligase</fullName>
        <ecNumber evidence="7">6.1.1.6</ecNumber>
    </recommendedName>
    <alternativeName>
        <fullName evidence="7">Lysyl-tRNA synthetase</fullName>
        <shortName evidence="7">LysRS</shortName>
    </alternativeName>
</protein>
<keyword evidence="4 7" id="KW-0067">ATP-binding</keyword>
<evidence type="ECO:0000256" key="7">
    <source>
        <dbReference type="HAMAP-Rule" id="MF_00252"/>
    </source>
</evidence>
<name>A0ABS5M3S2_9MICO</name>
<dbReference type="CDD" id="cd04322">
    <property type="entry name" value="LysRS_N"/>
    <property type="match status" value="1"/>
</dbReference>
<evidence type="ECO:0000256" key="1">
    <source>
        <dbReference type="ARBA" id="ARBA00022598"/>
    </source>
</evidence>
<dbReference type="InterPro" id="IPR006195">
    <property type="entry name" value="aa-tRNA-synth_II"/>
</dbReference>
<dbReference type="SUPFAM" id="SSF55681">
    <property type="entry name" value="Class II aaRS and biotin synthetases"/>
    <property type="match status" value="1"/>
</dbReference>
<dbReference type="NCBIfam" id="NF001756">
    <property type="entry name" value="PRK00484.1"/>
    <property type="match status" value="1"/>
</dbReference>
<comment type="caution">
    <text evidence="10">The sequence shown here is derived from an EMBL/GenBank/DDBJ whole genome shotgun (WGS) entry which is preliminary data.</text>
</comment>
<feature type="domain" description="Aminoacyl-transfer RNA synthetases class-II family profile" evidence="9">
    <location>
        <begin position="201"/>
        <end position="512"/>
    </location>
</feature>
<comment type="cofactor">
    <cofactor evidence="7 8">
        <name>Mg(2+)</name>
        <dbReference type="ChEBI" id="CHEBI:18420"/>
    </cofactor>
    <text evidence="7 8">Binds 3 Mg(2+) ions per subunit.</text>
</comment>
<evidence type="ECO:0000256" key="8">
    <source>
        <dbReference type="RuleBase" id="RU000336"/>
    </source>
</evidence>
<organism evidence="10 11">
    <name type="scientific">Leucobacter manosquensis</name>
    <dbReference type="NCBI Taxonomy" id="2810611"/>
    <lineage>
        <taxon>Bacteria</taxon>
        <taxon>Bacillati</taxon>
        <taxon>Actinomycetota</taxon>
        <taxon>Actinomycetes</taxon>
        <taxon>Micrococcales</taxon>
        <taxon>Microbacteriaceae</taxon>
        <taxon>Leucobacter</taxon>
    </lineage>
</organism>
<gene>
    <name evidence="7 10" type="primary">lysS</name>
    <name evidence="10" type="ORF">JSQ98_06450</name>
</gene>
<dbReference type="InterPro" id="IPR044136">
    <property type="entry name" value="Lys-tRNA-ligase_II_N"/>
</dbReference>
<dbReference type="Proteomes" id="UP000811492">
    <property type="component" value="Unassembled WGS sequence"/>
</dbReference>
<dbReference type="PRINTS" id="PR00982">
    <property type="entry name" value="TRNASYNTHLYS"/>
</dbReference>
<keyword evidence="7" id="KW-0963">Cytoplasm</keyword>
<evidence type="ECO:0000259" key="9">
    <source>
        <dbReference type="PROSITE" id="PS50862"/>
    </source>
</evidence>
<dbReference type="PANTHER" id="PTHR42918">
    <property type="entry name" value="LYSYL-TRNA SYNTHETASE"/>
    <property type="match status" value="1"/>
</dbReference>
<evidence type="ECO:0000256" key="3">
    <source>
        <dbReference type="ARBA" id="ARBA00022741"/>
    </source>
</evidence>
<keyword evidence="5 7" id="KW-0030">Aminoacyl-tRNA synthetase</keyword>
<dbReference type="PANTHER" id="PTHR42918:SF15">
    <property type="entry name" value="LYSINE--TRNA LIGASE, CHLOROPLASTIC_MITOCHONDRIAL"/>
    <property type="match status" value="1"/>
</dbReference>
<dbReference type="RefSeq" id="WP_211648866.1">
    <property type="nucleotide sequence ID" value="NZ_JAFEVO010000001.1"/>
</dbReference>
<dbReference type="EMBL" id="JAFEVO010000001">
    <property type="protein sequence ID" value="MBS3181836.1"/>
    <property type="molecule type" value="Genomic_DNA"/>
</dbReference>
<comment type="similarity">
    <text evidence="7">Belongs to the class-II aminoacyl-tRNA synthetase family.</text>
</comment>
<dbReference type="Gene3D" id="2.40.50.140">
    <property type="entry name" value="Nucleic acid-binding proteins"/>
    <property type="match status" value="1"/>
</dbReference>
<comment type="catalytic activity">
    <reaction evidence="6 7 8">
        <text>tRNA(Lys) + L-lysine + ATP = L-lysyl-tRNA(Lys) + AMP + diphosphate</text>
        <dbReference type="Rhea" id="RHEA:20792"/>
        <dbReference type="Rhea" id="RHEA-COMP:9696"/>
        <dbReference type="Rhea" id="RHEA-COMP:9697"/>
        <dbReference type="ChEBI" id="CHEBI:30616"/>
        <dbReference type="ChEBI" id="CHEBI:32551"/>
        <dbReference type="ChEBI" id="CHEBI:33019"/>
        <dbReference type="ChEBI" id="CHEBI:78442"/>
        <dbReference type="ChEBI" id="CHEBI:78529"/>
        <dbReference type="ChEBI" id="CHEBI:456215"/>
        <dbReference type="EC" id="6.1.1.6"/>
    </reaction>
</comment>
<dbReference type="NCBIfam" id="TIGR00499">
    <property type="entry name" value="lysS_bact"/>
    <property type="match status" value="1"/>
</dbReference>
<evidence type="ECO:0000256" key="6">
    <source>
        <dbReference type="ARBA" id="ARBA00048573"/>
    </source>
</evidence>
<evidence type="ECO:0000313" key="10">
    <source>
        <dbReference type="EMBL" id="MBS3181836.1"/>
    </source>
</evidence>
<dbReference type="InterPro" id="IPR004365">
    <property type="entry name" value="NA-bd_OB_tRNA"/>
</dbReference>
<keyword evidence="2 7" id="KW-0479">Metal-binding</keyword>
<keyword evidence="11" id="KW-1185">Reference proteome</keyword>
<sequence length="515" mass="56856">MSEQTAAPADSAPEATAEEIFEQKRVRLEKRDRLNADADLAGGAYPVALPVTTTIPAVRAQYGHLEETPDTASGERVGLAGRIVFQRNTGKLCFASLQAGDGTRIQAMVSLAEVGEESLARYKELTDLGDHLFVSGEVISSRRGELSIRVSDWAIAAKAIAPLPNMYAELNEETRIRQRYLDLIQREQARINVVTRARTMASLRSTFAERDFIEVETPMLQTMHGGASARPFVTKSNAFDTELYLRIAPELYLKRAAVGGLERVFEINRNFRNEGADSTHSPEFAMLEAYEAYSDYNGIADLTQLLVQNAALAANAGTEREGTHVVRWADGTLFDLGGDWERISMYGTLSEAAGREITPETSVGDLQALADAEGVEVHLPNHGKLVEELWEHFVKDGLTRPTFVMDFPVETSPLTRHHRSIPGLVEKWDLYVRGFELATGYSELVDPVVQRERFTQQAAEAARGDDEAMPIDEDFLRALEHGMPPSGGMGMGMDRLLMALTGLGIRETILFPLVK</sequence>
<dbReference type="InterPro" id="IPR018149">
    <property type="entry name" value="Lys-tRNA-synth_II_C"/>
</dbReference>
<evidence type="ECO:0000313" key="11">
    <source>
        <dbReference type="Proteomes" id="UP000811492"/>
    </source>
</evidence>
<dbReference type="InterPro" id="IPR004364">
    <property type="entry name" value="Aa-tRNA-synt_II"/>
</dbReference>
<dbReference type="InterPro" id="IPR045864">
    <property type="entry name" value="aa-tRNA-synth_II/BPL/LPL"/>
</dbReference>
<dbReference type="GO" id="GO:0004824">
    <property type="term" value="F:lysine-tRNA ligase activity"/>
    <property type="evidence" value="ECO:0007669"/>
    <property type="project" value="UniProtKB-EC"/>
</dbReference>
<accession>A0ABS5M3S2</accession>
<dbReference type="Pfam" id="PF00152">
    <property type="entry name" value="tRNA-synt_2"/>
    <property type="match status" value="1"/>
</dbReference>
<dbReference type="PROSITE" id="PS50862">
    <property type="entry name" value="AA_TRNA_LIGASE_II"/>
    <property type="match status" value="1"/>
</dbReference>
<reference evidence="10 11" key="1">
    <citation type="submission" date="2021-02" db="EMBL/GenBank/DDBJ databases">
        <title>Draft genome and description of Leucobacter sp nov strain Marseille-Q4368.</title>
        <authorList>
            <person name="Boxberger M."/>
            <person name="La Scola B."/>
        </authorList>
    </citation>
    <scope>NUCLEOTIDE SEQUENCE [LARGE SCALE GENOMIC DNA]</scope>
    <source>
        <strain evidence="10 11">Marseille-Q4368</strain>
    </source>
</reference>
<comment type="subcellular location">
    <subcellularLocation>
        <location evidence="7">Cytoplasm</location>
    </subcellularLocation>
</comment>
<keyword evidence="7" id="KW-0648">Protein biosynthesis</keyword>
<dbReference type="Gene3D" id="3.30.930.10">
    <property type="entry name" value="Bira Bifunctional Protein, Domain 2"/>
    <property type="match status" value="1"/>
</dbReference>
<proteinExistence type="inferred from homology"/>
<keyword evidence="3 7" id="KW-0547">Nucleotide-binding</keyword>
<keyword evidence="1 7" id="KW-0436">Ligase</keyword>
<dbReference type="Pfam" id="PF01336">
    <property type="entry name" value="tRNA_anti-codon"/>
    <property type="match status" value="1"/>
</dbReference>
<dbReference type="SUPFAM" id="SSF50249">
    <property type="entry name" value="Nucleic acid-binding proteins"/>
    <property type="match status" value="1"/>
</dbReference>
<evidence type="ECO:0000256" key="4">
    <source>
        <dbReference type="ARBA" id="ARBA00022840"/>
    </source>
</evidence>
<evidence type="ECO:0000256" key="2">
    <source>
        <dbReference type="ARBA" id="ARBA00022723"/>
    </source>
</evidence>
<dbReference type="InterPro" id="IPR012340">
    <property type="entry name" value="NA-bd_OB-fold"/>
</dbReference>
<keyword evidence="7 8" id="KW-0460">Magnesium</keyword>
<feature type="binding site" evidence="7">
    <location>
        <position position="436"/>
    </location>
    <ligand>
        <name>Mg(2+)</name>
        <dbReference type="ChEBI" id="CHEBI:18420"/>
        <label>2</label>
    </ligand>
</feature>
<dbReference type="InterPro" id="IPR002313">
    <property type="entry name" value="Lys-tRNA-ligase_II"/>
</dbReference>
<feature type="binding site" evidence="7">
    <location>
        <position position="429"/>
    </location>
    <ligand>
        <name>Mg(2+)</name>
        <dbReference type="ChEBI" id="CHEBI:18420"/>
        <label>1</label>
    </ligand>
</feature>
<dbReference type="HAMAP" id="MF_00252">
    <property type="entry name" value="Lys_tRNA_synth_class2"/>
    <property type="match status" value="1"/>
</dbReference>
<comment type="subunit">
    <text evidence="7">Homodimer.</text>
</comment>